<dbReference type="Proteomes" id="UP001157134">
    <property type="component" value="Unassembled WGS sequence"/>
</dbReference>
<proteinExistence type="predicted"/>
<evidence type="ECO:0000256" key="1">
    <source>
        <dbReference type="ARBA" id="ARBA00022723"/>
    </source>
</evidence>
<dbReference type="RefSeq" id="WP_284298130.1">
    <property type="nucleotide sequence ID" value="NZ_BSSV01000004.1"/>
</dbReference>
<evidence type="ECO:0000256" key="3">
    <source>
        <dbReference type="SAM" id="SignalP"/>
    </source>
</evidence>
<name>A0ABQ6HGV3_9GAMM</name>
<dbReference type="PANTHER" id="PTHR23422">
    <property type="entry name" value="DIPEPTIDYL PEPTIDASE III-RELATED"/>
    <property type="match status" value="1"/>
</dbReference>
<keyword evidence="3" id="KW-0732">Signal</keyword>
<evidence type="ECO:0000313" key="5">
    <source>
        <dbReference type="Proteomes" id="UP001157134"/>
    </source>
</evidence>
<sequence length="551" mass="61250">MKLNKIAAMLVVAGTALAGCGQADQAAQQAQYQVVPEYKNRLDIYEPVTLSADLSHLSDNQRKLISLLIDASDIMDELFWKQAFGENKESFLAGIKDEKLRQFAAINYGPWDRMNGDKPFLEGFEGKSAGAEFYPHDMTKAEFEAAKFDDKDGLYSLVRRDHEGQLSTIAYSEAFSDEISRAAAILEKASDYAEDEEFANYLKMRATAMRNDDYQASDFAWMDMKKNMIDVVIGPIETYEDQLYGYRAGFESYVLVKDMAWSEKLAKYAAYLPELQKELPVNKKYKAEVPGSDADLNAYDVVYYAGHSNAGGKTIAINLPNDEEVQLAKGTRRLQLKNAMQAKFDSIMQPIAATLIVPEQRENVTFTAFFANTMFHEVAHGLGIKNTINGKGTVRQSLKEHASALEEGKADILGLYMVRQLLAKGAITEGQLEDYYTTFMAGIFRSVRFGASSAHGKANMVRFNYFQEHGAFSRSEDGLYSVNMEKMTQAIDSLSELILTLQGNGDYEGVAKLVEASGMIKADLAADLARLEAAEIPVDITFKQGKQVLGL</sequence>
<dbReference type="EMBL" id="BSSV01000004">
    <property type="protein sequence ID" value="GLX85731.1"/>
    <property type="molecule type" value="Genomic_DNA"/>
</dbReference>
<accession>A0ABQ6HGV3</accession>
<reference evidence="4 5" key="1">
    <citation type="submission" date="2023-03" db="EMBL/GenBank/DDBJ databases">
        <title>Thalassotalea loyana LMG 22536T draft genome sequence.</title>
        <authorList>
            <person name="Sawabe T."/>
        </authorList>
    </citation>
    <scope>NUCLEOTIDE SEQUENCE [LARGE SCALE GENOMIC DNA]</scope>
    <source>
        <strain evidence="4 5">LMG 22536</strain>
    </source>
</reference>
<keyword evidence="5" id="KW-1185">Reference proteome</keyword>
<protein>
    <recommendedName>
        <fullName evidence="6">Zn-dependent hydrolase</fullName>
    </recommendedName>
</protein>
<dbReference type="Pfam" id="PF03571">
    <property type="entry name" value="Peptidase_M49"/>
    <property type="match status" value="1"/>
</dbReference>
<evidence type="ECO:0008006" key="6">
    <source>
        <dbReference type="Google" id="ProtNLM"/>
    </source>
</evidence>
<dbReference type="InterPro" id="IPR039461">
    <property type="entry name" value="Peptidase_M49"/>
</dbReference>
<keyword evidence="1" id="KW-0479">Metal-binding</keyword>
<gene>
    <name evidence="4" type="ORF">tloyanaT_19830</name>
</gene>
<comment type="caution">
    <text evidence="4">The sequence shown here is derived from an EMBL/GenBank/DDBJ whole genome shotgun (WGS) entry which is preliminary data.</text>
</comment>
<evidence type="ECO:0000313" key="4">
    <source>
        <dbReference type="EMBL" id="GLX85731.1"/>
    </source>
</evidence>
<organism evidence="4 5">
    <name type="scientific">Thalassotalea loyana</name>
    <dbReference type="NCBI Taxonomy" id="280483"/>
    <lineage>
        <taxon>Bacteria</taxon>
        <taxon>Pseudomonadati</taxon>
        <taxon>Pseudomonadota</taxon>
        <taxon>Gammaproteobacteria</taxon>
        <taxon>Alteromonadales</taxon>
        <taxon>Colwelliaceae</taxon>
        <taxon>Thalassotalea</taxon>
    </lineage>
</organism>
<feature type="chain" id="PRO_5045436291" description="Zn-dependent hydrolase" evidence="3">
    <location>
        <begin position="19"/>
        <end position="551"/>
    </location>
</feature>
<dbReference type="PROSITE" id="PS51257">
    <property type="entry name" value="PROKAR_LIPOPROTEIN"/>
    <property type="match status" value="1"/>
</dbReference>
<feature type="signal peptide" evidence="3">
    <location>
        <begin position="1"/>
        <end position="18"/>
    </location>
</feature>
<dbReference type="Gene3D" id="3.30.540.30">
    <property type="match status" value="1"/>
</dbReference>
<keyword evidence="2" id="KW-0378">Hydrolase</keyword>
<evidence type="ECO:0000256" key="2">
    <source>
        <dbReference type="ARBA" id="ARBA00022801"/>
    </source>
</evidence>
<dbReference type="PANTHER" id="PTHR23422:SF9">
    <property type="entry name" value="ZN-DEPENDENT HYDROLASE"/>
    <property type="match status" value="1"/>
</dbReference>